<comment type="caution">
    <text evidence="16">The sequence shown here is derived from an EMBL/GenBank/DDBJ whole genome shotgun (WGS) entry which is preliminary data.</text>
</comment>
<evidence type="ECO:0000256" key="12">
    <source>
        <dbReference type="PROSITE-ProRule" id="PRU00047"/>
    </source>
</evidence>
<evidence type="ECO:0000256" key="4">
    <source>
        <dbReference type="ARBA" id="ARBA00022691"/>
    </source>
</evidence>
<comment type="similarity">
    <text evidence="8">Belongs to the TDD superfamily. DTWD1 family.</text>
</comment>
<keyword evidence="12" id="KW-0863">Zinc-finger</keyword>
<evidence type="ECO:0000313" key="15">
    <source>
        <dbReference type="EMBL" id="RLN63196.1"/>
    </source>
</evidence>
<keyword evidence="12" id="KW-0479">Metal-binding</keyword>
<accession>A0A3F2S0J6</accession>
<dbReference type="SMART" id="SM00343">
    <property type="entry name" value="ZnF_C2HC"/>
    <property type="match status" value="2"/>
</dbReference>
<dbReference type="AlphaFoldDB" id="A0A3F2S0J6"/>
<dbReference type="InterPro" id="IPR005636">
    <property type="entry name" value="DTW"/>
</dbReference>
<evidence type="ECO:0000256" key="1">
    <source>
        <dbReference type="ARBA" id="ARBA00004123"/>
    </source>
</evidence>
<keyword evidence="13" id="KW-0175">Coiled coil</keyword>
<dbReference type="GO" id="GO:0016432">
    <property type="term" value="F:tRNA-uridine aminocarboxypropyltransferase activity"/>
    <property type="evidence" value="ECO:0007669"/>
    <property type="project" value="UniProtKB-EC"/>
</dbReference>
<keyword evidence="6" id="KW-0539">Nucleus</keyword>
<feature type="domain" description="CCHC-type" evidence="14">
    <location>
        <begin position="289"/>
        <end position="305"/>
    </location>
</feature>
<sequence>MSEDIPIAQQPKAWQRLPCTSCQRSYKFYCPKCYIPLSVPEGVTVPSLKLPLQVHVFFQDKVKKSTAPHAKVLASDDVEIIPYPPVKGGHPLPTYTREDTVVVYPSFEAETLEEISAEELLRIRTLVFIDCPWQKAPVIMTDPALNNLRHVKLAQPPKESNFWRYHKAGAGCVSTIEAIQMMLEEYTAAVKKVGIKLSGGSENTQLSDLLFFFKLQFARIVEIFDKEADPSRKPPMDADEKERRRLMYCQKEAGKKRRFENKLQAWEERAKALQSGELLPETTHNKRHRRCYNCKKDDHHSKDCPHPCRYCKQLGHFSANCTMKEACHEREMKFQQTPRTKAL</sequence>
<dbReference type="GO" id="GO:0005634">
    <property type="term" value="C:nucleus"/>
    <property type="evidence" value="ECO:0007669"/>
    <property type="project" value="UniProtKB-SubCell"/>
</dbReference>
<keyword evidence="5" id="KW-0819">tRNA processing</keyword>
<gene>
    <name evidence="15" type="ORF">BBJ29_006058</name>
    <name evidence="16" type="ORF">BBP00_00001291</name>
</gene>
<evidence type="ECO:0000256" key="10">
    <source>
        <dbReference type="ARBA" id="ARBA00042508"/>
    </source>
</evidence>
<evidence type="ECO:0000256" key="11">
    <source>
        <dbReference type="ARBA" id="ARBA00048718"/>
    </source>
</evidence>
<dbReference type="PROSITE" id="PS50158">
    <property type="entry name" value="ZF_CCHC"/>
    <property type="match status" value="1"/>
</dbReference>
<dbReference type="Pfam" id="PF00098">
    <property type="entry name" value="zf-CCHC"/>
    <property type="match status" value="2"/>
</dbReference>
<dbReference type="GO" id="GO:0008270">
    <property type="term" value="F:zinc ion binding"/>
    <property type="evidence" value="ECO:0007669"/>
    <property type="project" value="UniProtKB-KW"/>
</dbReference>
<dbReference type="InterPro" id="IPR001878">
    <property type="entry name" value="Znf_CCHC"/>
</dbReference>
<evidence type="ECO:0000313" key="16">
    <source>
        <dbReference type="EMBL" id="RLN67987.1"/>
    </source>
</evidence>
<dbReference type="SUPFAM" id="SSF57756">
    <property type="entry name" value="Retrovirus zinc finger-like domains"/>
    <property type="match status" value="1"/>
</dbReference>
<dbReference type="Gene3D" id="4.10.60.10">
    <property type="entry name" value="Zinc finger, CCHC-type"/>
    <property type="match status" value="1"/>
</dbReference>
<dbReference type="OrthoDB" id="3173at2759"/>
<dbReference type="Proteomes" id="UP000277300">
    <property type="component" value="Unassembled WGS sequence"/>
</dbReference>
<dbReference type="GO" id="GO:0008033">
    <property type="term" value="P:tRNA processing"/>
    <property type="evidence" value="ECO:0007669"/>
    <property type="project" value="UniProtKB-KW"/>
</dbReference>
<evidence type="ECO:0000256" key="6">
    <source>
        <dbReference type="ARBA" id="ARBA00023242"/>
    </source>
</evidence>
<evidence type="ECO:0000256" key="7">
    <source>
        <dbReference type="ARBA" id="ARBA00037050"/>
    </source>
</evidence>
<reference evidence="17 18" key="1">
    <citation type="submission" date="2018-07" db="EMBL/GenBank/DDBJ databases">
        <title>Genome sequencing of oomycete isolates from Chile give support for New Zealand origin for Phytophthora kernoviae and make available the first Nothophytophthora sp. genome.</title>
        <authorList>
            <person name="Studholme D.J."/>
            <person name="Sanfuentes E."/>
            <person name="Panda P."/>
            <person name="Hill R."/>
            <person name="Sambles C."/>
            <person name="Grant M."/>
            <person name="Williams N.M."/>
            <person name="Mcdougal R.L."/>
        </authorList>
    </citation>
    <scope>NUCLEOTIDE SEQUENCE [LARGE SCALE GENOMIC DNA]</scope>
    <source>
        <strain evidence="16">Chile6</strain>
        <strain evidence="15">Chile7</strain>
    </source>
</reference>
<dbReference type="SMART" id="SM01144">
    <property type="entry name" value="DTW"/>
    <property type="match status" value="1"/>
</dbReference>
<dbReference type="EMBL" id="MBDO02000017">
    <property type="protein sequence ID" value="RLN67987.1"/>
    <property type="molecule type" value="Genomic_DNA"/>
</dbReference>
<evidence type="ECO:0000259" key="14">
    <source>
        <dbReference type="PROSITE" id="PS50158"/>
    </source>
</evidence>
<dbReference type="PANTHER" id="PTHR15627:SF8">
    <property type="entry name" value="TRNA-URIDINE AMINOCARBOXYPROPYLTRANSFERASE 1"/>
    <property type="match status" value="1"/>
</dbReference>
<evidence type="ECO:0000256" key="2">
    <source>
        <dbReference type="ARBA" id="ARBA00012386"/>
    </source>
</evidence>
<organism evidence="16 17">
    <name type="scientific">Phytophthora kernoviae</name>
    <dbReference type="NCBI Taxonomy" id="325452"/>
    <lineage>
        <taxon>Eukaryota</taxon>
        <taxon>Sar</taxon>
        <taxon>Stramenopiles</taxon>
        <taxon>Oomycota</taxon>
        <taxon>Peronosporomycetes</taxon>
        <taxon>Peronosporales</taxon>
        <taxon>Peronosporaceae</taxon>
        <taxon>Phytophthora</taxon>
    </lineage>
</organism>
<name>A0A3F2S0J6_9STRA</name>
<evidence type="ECO:0000256" key="13">
    <source>
        <dbReference type="SAM" id="Coils"/>
    </source>
</evidence>
<keyword evidence="4" id="KW-0949">S-adenosyl-L-methionine</keyword>
<evidence type="ECO:0000256" key="3">
    <source>
        <dbReference type="ARBA" id="ARBA00022679"/>
    </source>
</evidence>
<dbReference type="InterPro" id="IPR051521">
    <property type="entry name" value="tRNA_Mod/Golgi_Maint"/>
</dbReference>
<dbReference type="EMBL" id="MBAD02000755">
    <property type="protein sequence ID" value="RLN63196.1"/>
    <property type="molecule type" value="Genomic_DNA"/>
</dbReference>
<proteinExistence type="inferred from homology"/>
<keyword evidence="12" id="KW-0862">Zinc</keyword>
<evidence type="ECO:0000313" key="17">
    <source>
        <dbReference type="Proteomes" id="UP000277300"/>
    </source>
</evidence>
<protein>
    <recommendedName>
        <fullName evidence="9">tRNA-uridine aminocarboxypropyltransferase 1</fullName>
        <ecNumber evidence="2">2.5.1.25</ecNumber>
    </recommendedName>
    <alternativeName>
        <fullName evidence="10">DTW domain-containing protein 1</fullName>
    </alternativeName>
</protein>
<feature type="coiled-coil region" evidence="13">
    <location>
        <begin position="249"/>
        <end position="276"/>
    </location>
</feature>
<dbReference type="EC" id="2.5.1.25" evidence="2"/>
<dbReference type="Pfam" id="PF03942">
    <property type="entry name" value="DTW"/>
    <property type="match status" value="1"/>
</dbReference>
<comment type="subcellular location">
    <subcellularLocation>
        <location evidence="1">Nucleus</location>
    </subcellularLocation>
</comment>
<evidence type="ECO:0000256" key="8">
    <source>
        <dbReference type="ARBA" id="ARBA00038290"/>
    </source>
</evidence>
<evidence type="ECO:0000313" key="18">
    <source>
        <dbReference type="Proteomes" id="UP000284657"/>
    </source>
</evidence>
<dbReference type="InterPro" id="IPR036875">
    <property type="entry name" value="Znf_CCHC_sf"/>
</dbReference>
<dbReference type="GO" id="GO:0003676">
    <property type="term" value="F:nucleic acid binding"/>
    <property type="evidence" value="ECO:0007669"/>
    <property type="project" value="InterPro"/>
</dbReference>
<evidence type="ECO:0000256" key="9">
    <source>
        <dbReference type="ARBA" id="ARBA00039242"/>
    </source>
</evidence>
<keyword evidence="3" id="KW-0808">Transferase</keyword>
<dbReference type="Proteomes" id="UP000284657">
    <property type="component" value="Unassembled WGS sequence"/>
</dbReference>
<comment type="catalytic activity">
    <reaction evidence="11">
        <text>a uridine in tRNA + S-adenosyl-L-methionine = a 3-[(3S)-3-amino-3-carboxypropyl]uridine in tRNA + S-methyl-5'-thioadenosine + H(+)</text>
        <dbReference type="Rhea" id="RHEA:62432"/>
        <dbReference type="Rhea" id="RHEA-COMP:13339"/>
        <dbReference type="Rhea" id="RHEA-COMP:16092"/>
        <dbReference type="ChEBI" id="CHEBI:15378"/>
        <dbReference type="ChEBI" id="CHEBI:17509"/>
        <dbReference type="ChEBI" id="CHEBI:59789"/>
        <dbReference type="ChEBI" id="CHEBI:65315"/>
        <dbReference type="ChEBI" id="CHEBI:82930"/>
        <dbReference type="EC" id="2.5.1.25"/>
    </reaction>
</comment>
<comment type="function">
    <text evidence="7">Catalyzes the formation of 3-(3-amino-3-carboxypropyl)uridine (acp3U) at position 20 in the D-loop of several cytoplasmic tRNAs (acp3U(20)).</text>
</comment>
<dbReference type="PANTHER" id="PTHR15627">
    <property type="entry name" value="NATURAL KILLER CELL-SPECIFIC ANTIGEN KLIP1"/>
    <property type="match status" value="1"/>
</dbReference>
<evidence type="ECO:0000256" key="5">
    <source>
        <dbReference type="ARBA" id="ARBA00022694"/>
    </source>
</evidence>